<dbReference type="InterPro" id="IPR027417">
    <property type="entry name" value="P-loop_NTPase"/>
</dbReference>
<protein>
    <submittedName>
        <fullName evidence="7">Peptide ABC transporter nucleotide binding/ATPase protein</fullName>
    </submittedName>
</protein>
<dbReference type="Gene3D" id="3.40.50.300">
    <property type="entry name" value="P-loop containing nucleotide triphosphate hydrolases"/>
    <property type="match status" value="2"/>
</dbReference>
<dbReference type="GO" id="GO:0016887">
    <property type="term" value="F:ATP hydrolysis activity"/>
    <property type="evidence" value="ECO:0007669"/>
    <property type="project" value="InterPro"/>
</dbReference>
<evidence type="ECO:0000256" key="5">
    <source>
        <dbReference type="ARBA" id="ARBA00022840"/>
    </source>
</evidence>
<dbReference type="InterPro" id="IPR017871">
    <property type="entry name" value="ABC_transporter-like_CS"/>
</dbReference>
<evidence type="ECO:0000256" key="1">
    <source>
        <dbReference type="ARBA" id="ARBA00004417"/>
    </source>
</evidence>
<dbReference type="Pfam" id="PF08352">
    <property type="entry name" value="oligo_HPY"/>
    <property type="match status" value="2"/>
</dbReference>
<dbReference type="InterPro" id="IPR013563">
    <property type="entry name" value="Oligopep_ABC_C"/>
</dbReference>
<dbReference type="GO" id="GO:0005524">
    <property type="term" value="F:ATP binding"/>
    <property type="evidence" value="ECO:0007669"/>
    <property type="project" value="UniProtKB-KW"/>
</dbReference>
<feature type="domain" description="ABC transporter" evidence="6">
    <location>
        <begin position="284"/>
        <end position="532"/>
    </location>
</feature>
<gene>
    <name evidence="7" type="ORF">NA2_13025</name>
</gene>
<keyword evidence="5" id="KW-0067">ATP-binding</keyword>
<dbReference type="SMART" id="SM00382">
    <property type="entry name" value="AAA"/>
    <property type="match status" value="2"/>
</dbReference>
<dbReference type="InterPro" id="IPR003439">
    <property type="entry name" value="ABC_transporter-like_ATP-bd"/>
</dbReference>
<evidence type="ECO:0000256" key="4">
    <source>
        <dbReference type="ARBA" id="ARBA00022741"/>
    </source>
</evidence>
<keyword evidence="4" id="KW-0547">Nucleotide-binding</keyword>
<evidence type="ECO:0000256" key="3">
    <source>
        <dbReference type="ARBA" id="ARBA00022448"/>
    </source>
</evidence>
<dbReference type="PANTHER" id="PTHR43776:SF7">
    <property type="entry name" value="D,D-DIPEPTIDE TRANSPORT ATP-BINDING PROTEIN DDPF-RELATED"/>
    <property type="match status" value="1"/>
</dbReference>
<feature type="domain" description="ABC transporter" evidence="6">
    <location>
        <begin position="11"/>
        <end position="262"/>
    </location>
</feature>
<dbReference type="InterPro" id="IPR050319">
    <property type="entry name" value="ABC_transp_ATP-bind"/>
</dbReference>
<dbReference type="PATRIC" id="fig|391937.3.peg.2673"/>
<evidence type="ECO:0000313" key="8">
    <source>
        <dbReference type="Proteomes" id="UP000006786"/>
    </source>
</evidence>
<dbReference type="PROSITE" id="PS00211">
    <property type="entry name" value="ABC_TRANSPORTER_1"/>
    <property type="match status" value="2"/>
</dbReference>
<comment type="subcellular location">
    <subcellularLocation>
        <location evidence="1">Cell inner membrane</location>
        <topology evidence="1">Peripheral membrane protein</topology>
    </subcellularLocation>
</comment>
<dbReference type="EMBL" id="AMRM01000014">
    <property type="protein sequence ID" value="EKF18320.1"/>
    <property type="molecule type" value="Genomic_DNA"/>
</dbReference>
<dbReference type="Proteomes" id="UP000006786">
    <property type="component" value="Unassembled WGS sequence"/>
</dbReference>
<dbReference type="GO" id="GO:0005886">
    <property type="term" value="C:plasma membrane"/>
    <property type="evidence" value="ECO:0007669"/>
    <property type="project" value="UniProtKB-SubCell"/>
</dbReference>
<proteinExistence type="inferred from homology"/>
<accession>K2MBR7</accession>
<dbReference type="SUPFAM" id="SSF52540">
    <property type="entry name" value="P-loop containing nucleoside triphosphate hydrolases"/>
    <property type="match status" value="2"/>
</dbReference>
<evidence type="ECO:0000259" key="6">
    <source>
        <dbReference type="PROSITE" id="PS50893"/>
    </source>
</evidence>
<name>K2MBR7_9HYPH</name>
<evidence type="ECO:0000256" key="2">
    <source>
        <dbReference type="ARBA" id="ARBA00005417"/>
    </source>
</evidence>
<dbReference type="NCBIfam" id="NF007739">
    <property type="entry name" value="PRK10419.1"/>
    <property type="match status" value="2"/>
</dbReference>
<dbReference type="PROSITE" id="PS50893">
    <property type="entry name" value="ABC_TRANSPORTER_2"/>
    <property type="match status" value="2"/>
</dbReference>
<reference evidence="7 8" key="1">
    <citation type="journal article" date="2012" name="J. Bacteriol.">
        <title>Genome Sequence of Nitratireductor pacificus Type Strain pht-3B.</title>
        <authorList>
            <person name="Lai Q."/>
            <person name="Li G."/>
            <person name="Shao Z."/>
        </authorList>
    </citation>
    <scope>NUCLEOTIDE SEQUENCE [LARGE SCALE GENOMIC DNA]</scope>
    <source>
        <strain evidence="8">pht-3B</strain>
    </source>
</reference>
<dbReference type="AlphaFoldDB" id="K2MBR7"/>
<dbReference type="Pfam" id="PF00005">
    <property type="entry name" value="ABC_tran"/>
    <property type="match status" value="2"/>
</dbReference>
<dbReference type="NCBIfam" id="NF008453">
    <property type="entry name" value="PRK11308.1"/>
    <property type="match status" value="2"/>
</dbReference>
<comment type="similarity">
    <text evidence="2">Belongs to the ABC transporter superfamily.</text>
</comment>
<keyword evidence="3" id="KW-0813">Transport</keyword>
<keyword evidence="8" id="KW-1185">Reference proteome</keyword>
<dbReference type="GO" id="GO:0055085">
    <property type="term" value="P:transmembrane transport"/>
    <property type="evidence" value="ECO:0007669"/>
    <property type="project" value="UniProtKB-ARBA"/>
</dbReference>
<dbReference type="CDD" id="cd03257">
    <property type="entry name" value="ABC_NikE_OppD_transporters"/>
    <property type="match status" value="2"/>
</dbReference>
<evidence type="ECO:0000313" key="7">
    <source>
        <dbReference type="EMBL" id="EKF18320.1"/>
    </source>
</evidence>
<dbReference type="STRING" id="391937.NA2_13025"/>
<sequence length="588" mass="65321">MIMDTMSENLLEVRGLTLALQNRFGLYREIIQDVNLNLKQGHVHAVVGESGSGKTMLARSLVGLLPRGIARVAGSVAFDGEHLDRFSEKDFRHIRGPRIGFVFQEPMLSLNPAITVGNQMREGLRLHTRLSRAEVDETCLAMLARVGIRNPKGAFHAYPSEYSGGMRQRIMLASVLALKPRLLIADEPTTALDAIIQREVLDLMAEMTRESGTSVLLITHDLGLVGEYAQDVTVMRHGSVVEEGSIADTFRRPQQEYTRLLLAASPKRADRKTPAPALAPLLSVHDLSVTFAGRRKWPWSPRGVFQAVHSVSLELQEGENLAIVGESGSGKTTLGRAITGLQSYTDGRVMVDGVHFDPRDRRQWQQMRSVMQVVFQDPASSLNPRFRIGALIGEGLRHSERCDPRETKARVLACMRDVGLEESQIDKFPHELSGGQKQRVAIARAIIMKPRIILADEPVSALDLTVQAQVLKVMMELQEKFGFSFLFVSHDLAVVERVANRVMVMRHGRVIEVASRDRIFDRPLHPYTRRLLSASAVVAEDGKGGFDVAARRVPDRPAGLEDLPYYQDGSAYRIAEAEPDHFVALAKD</sequence>
<dbReference type="InterPro" id="IPR003593">
    <property type="entry name" value="AAA+_ATPase"/>
</dbReference>
<dbReference type="GO" id="GO:0015833">
    <property type="term" value="P:peptide transport"/>
    <property type="evidence" value="ECO:0007669"/>
    <property type="project" value="InterPro"/>
</dbReference>
<organism evidence="7 8">
    <name type="scientific">Nitratireductor pacificus pht-3B</name>
    <dbReference type="NCBI Taxonomy" id="391937"/>
    <lineage>
        <taxon>Bacteria</taxon>
        <taxon>Pseudomonadati</taxon>
        <taxon>Pseudomonadota</taxon>
        <taxon>Alphaproteobacteria</taxon>
        <taxon>Hyphomicrobiales</taxon>
        <taxon>Phyllobacteriaceae</taxon>
        <taxon>Nitratireductor</taxon>
    </lineage>
</organism>
<dbReference type="eggNOG" id="COG4172">
    <property type="taxonomic scope" value="Bacteria"/>
</dbReference>
<dbReference type="PANTHER" id="PTHR43776">
    <property type="entry name" value="TRANSPORT ATP-BINDING PROTEIN"/>
    <property type="match status" value="1"/>
</dbReference>
<comment type="caution">
    <text evidence="7">The sequence shown here is derived from an EMBL/GenBank/DDBJ whole genome shotgun (WGS) entry which is preliminary data.</text>
</comment>